<evidence type="ECO:0000313" key="2">
    <source>
        <dbReference type="EMBL" id="KAA3440534.1"/>
    </source>
</evidence>
<comment type="caution">
    <text evidence="2">The sequence shown here is derived from an EMBL/GenBank/DDBJ whole genome shotgun (WGS) entry which is preliminary data.</text>
</comment>
<evidence type="ECO:0008006" key="4">
    <source>
        <dbReference type="Google" id="ProtNLM"/>
    </source>
</evidence>
<name>A0A5B6TIN9_9BACT</name>
<protein>
    <recommendedName>
        <fullName evidence="4">YD repeat-containing protein</fullName>
    </recommendedName>
</protein>
<accession>A0A5B6TIN9</accession>
<dbReference type="EMBL" id="VKKY01000001">
    <property type="protein sequence ID" value="KAA3440534.1"/>
    <property type="molecule type" value="Genomic_DNA"/>
</dbReference>
<gene>
    <name evidence="2" type="ORF">FOA19_07750</name>
</gene>
<organism evidence="2 3">
    <name type="scientific">Rufibacter hautae</name>
    <dbReference type="NCBI Taxonomy" id="2595005"/>
    <lineage>
        <taxon>Bacteria</taxon>
        <taxon>Pseudomonadati</taxon>
        <taxon>Bacteroidota</taxon>
        <taxon>Cytophagia</taxon>
        <taxon>Cytophagales</taxon>
        <taxon>Hymenobacteraceae</taxon>
        <taxon>Rufibacter</taxon>
    </lineage>
</organism>
<dbReference type="RefSeq" id="WP_149090165.1">
    <property type="nucleotide sequence ID" value="NZ_VKKY01000001.1"/>
</dbReference>
<dbReference type="AlphaFoldDB" id="A0A5B6TIN9"/>
<evidence type="ECO:0000313" key="3">
    <source>
        <dbReference type="Proteomes" id="UP000324133"/>
    </source>
</evidence>
<dbReference type="Proteomes" id="UP000324133">
    <property type="component" value="Unassembled WGS sequence"/>
</dbReference>
<dbReference type="NCBIfam" id="TIGR01643">
    <property type="entry name" value="YD_repeat_2x"/>
    <property type="match status" value="1"/>
</dbReference>
<feature type="chain" id="PRO_5022788130" description="YD repeat-containing protein" evidence="1">
    <location>
        <begin position="20"/>
        <end position="225"/>
    </location>
</feature>
<proteinExistence type="predicted"/>
<dbReference type="Gene3D" id="2.40.128.720">
    <property type="match status" value="1"/>
</dbReference>
<sequence>MRTLYLSLALCTLCFCARAQTTLLTLPRSVDNYIWYGEQATGYWVLSHYYTITYNSRGQETERILFFGDFEQSKTINTYGNFGLLATLEQTMVSGGVWEDKSRTRYVYDQQGRLLTITNQAFNSASSQLENLTRVINTYTNDDLNPSSVERQIWSETLVGWGLEEKDINLVWSTDSNHPFKLLSYETQVVDFDLSWVTLKRHTNSYDPVTRTSTYSTDFASSNNS</sequence>
<evidence type="ECO:0000256" key="1">
    <source>
        <dbReference type="SAM" id="SignalP"/>
    </source>
</evidence>
<keyword evidence="1" id="KW-0732">Signal</keyword>
<reference evidence="2 3" key="1">
    <citation type="submission" date="2019-07" db="EMBL/GenBank/DDBJ databases">
        <title>Rufibacter sp. nov., isolated from lake sediment.</title>
        <authorList>
            <person name="Qu J.-H."/>
        </authorList>
    </citation>
    <scope>NUCLEOTIDE SEQUENCE [LARGE SCALE GENOMIC DNA]</scope>
    <source>
        <strain evidence="2 3">NBS58-1</strain>
    </source>
</reference>
<feature type="signal peptide" evidence="1">
    <location>
        <begin position="1"/>
        <end position="19"/>
    </location>
</feature>
<dbReference type="InterPro" id="IPR006530">
    <property type="entry name" value="YD"/>
</dbReference>
<keyword evidence="3" id="KW-1185">Reference proteome</keyword>